<organism evidence="1 2">
    <name type="scientific">Clostridium zeae</name>
    <dbReference type="NCBI Taxonomy" id="2759022"/>
    <lineage>
        <taxon>Bacteria</taxon>
        <taxon>Bacillati</taxon>
        <taxon>Bacillota</taxon>
        <taxon>Clostridia</taxon>
        <taxon>Eubacteriales</taxon>
        <taxon>Clostridiaceae</taxon>
        <taxon>Clostridium</taxon>
    </lineage>
</organism>
<keyword evidence="2" id="KW-1185">Reference proteome</keyword>
<accession>A0ABQ1ECG5</accession>
<comment type="caution">
    <text evidence="1">The sequence shown here is derived from an EMBL/GenBank/DDBJ whole genome shotgun (WGS) entry which is preliminary data.</text>
</comment>
<proteinExistence type="predicted"/>
<sequence>MKKNIIKRTVLLLAIVVLVFGAFFTNKLIIKASVSRNSMSILEIEPTDRFSLTQTQGSATSGVETISNISNMAVTIRHITMAEYISNVEQINGKYDVVVIGNNNTSSSVTYSAEFGNSKPRYLPYGKEAYNTTSSPTTLGMLNDSRWAGTRNSNGTPDQKTYIEYYSENDITNKRANEILDSINSGQLVYIANEALSNTGTKIYSNFNSLTNGNLVKINQAQMTLNSIVDKYINGTAKRSPVLSIASQSKNNDRNINFVYNIATDNEEQNMTVSLYLDLNGDGLFKDKEKVKTIQNINTSNTQYNNGIISYKLDDQFVGNLTWKLEVVTSGNVKTYKTGVIDFQADPNHKPIVRVLQVYPVSTNGISNSFNLTNNSIINSLITNLRDYNLQIAAKSTTEFNNDISSGNKLNSNYDMIILGFADSYAYNDLPQTSINEIKSFISTGQSVMFTHDTVTYRYLSYPDTTSATTIKPTVDSTDKSSKNITHNFRDIIGQSRYVDPYNPTEVDIYKNFNVSTGKYDARNIPHEQLKSSDQGKVSLGMTKGLLSMFESSATAGSYSGESTSVYKINDGLINQYPYRIGYDADISVAPTHYQWYQLNLEDPDVVPWFTLKPSGNGYNQYDARNYYYTYSKGNITYSGTGHSGDSTRYTTDECKLFVNTMVKAERGANHAPTLQVNLNDGAKVSRNQSSIDFNFIPTDRDNDPINADVTVRYGTNLIQTYSYSNKKQGEAIPVSIPNSVFKNVSGNGITITVKASDPLLAEVSQTYTINLVSDPTVSLSLSYDKTGYLVGDVATVRVVANSNQSTQGLQTTLSNITYNITGKYNSEDVQVTSGGDSISFNNVVFSPAANPSSQTSSFTFLTKKSGQISIDGVLSYNQTNTTSPGGGKYKIGLPVRDGQATVRILTGNNSVAMGTAQVDVYKDGTKVNTVSFNSGSTSIYNITTGVYTFKLSNVPDGYQVDQSEITKSFDFNNNAQDIEFVANPIAEISHGLYTNNSLITENINLTKSSNATFGVIFKTKDLTPSIAFDLDDSITNVTVDKFKLFRMNGDGTITQITDCNITKLTETGNKFTVAFSNTETDSKYLIQYSVKLGNNNSYTNNVTLNGTSRPITITCQDLQDLF</sequence>
<name>A0ABQ1ECG5_9CLOT</name>
<gene>
    <name evidence="1" type="ORF">CSC2_30350</name>
</gene>
<dbReference type="Proteomes" id="UP000663802">
    <property type="component" value="Unassembled WGS sequence"/>
</dbReference>
<dbReference type="RefSeq" id="WP_206870799.1">
    <property type="nucleotide sequence ID" value="NZ_BMBA01000003.1"/>
</dbReference>
<evidence type="ECO:0000313" key="2">
    <source>
        <dbReference type="Proteomes" id="UP000663802"/>
    </source>
</evidence>
<protein>
    <recommendedName>
        <fullName evidence="3">DUF5057 domain-containing protein</fullName>
    </recommendedName>
</protein>
<evidence type="ECO:0008006" key="3">
    <source>
        <dbReference type="Google" id="ProtNLM"/>
    </source>
</evidence>
<evidence type="ECO:0000313" key="1">
    <source>
        <dbReference type="EMBL" id="GFZ32509.1"/>
    </source>
</evidence>
<dbReference type="EMBL" id="BMBA01000003">
    <property type="protein sequence ID" value="GFZ32509.1"/>
    <property type="molecule type" value="Genomic_DNA"/>
</dbReference>
<reference evidence="1 2" key="1">
    <citation type="journal article" date="2021" name="Int. J. Syst. Evol. Microbiol.">
        <title>Clostridium zeae sp. nov., isolated from corn silage.</title>
        <authorList>
            <person name="Kobayashi H."/>
            <person name="Tanizawa Y."/>
            <person name="Yagura M."/>
            <person name="Sakamoto M."/>
            <person name="Ohkuma M."/>
            <person name="Tohno M."/>
        </authorList>
    </citation>
    <scope>NUCLEOTIDE SEQUENCE [LARGE SCALE GENOMIC DNA]</scope>
    <source>
        <strain evidence="1 2">CSC2</strain>
    </source>
</reference>